<keyword evidence="8 16" id="KW-0808">Transferase</keyword>
<evidence type="ECO:0000256" key="12">
    <source>
        <dbReference type="ARBA" id="ARBA00033334"/>
    </source>
</evidence>
<dbReference type="PANTHER" id="PTHR12213">
    <property type="entry name" value="CORRINOID ADENOSYLTRANSFERASE"/>
    <property type="match status" value="1"/>
</dbReference>
<name>A0A0P9F7C1_9CHLR</name>
<protein>
    <recommendedName>
        <fullName evidence="5 16">Corrinoid adenosyltransferase</fullName>
        <ecNumber evidence="4 16">2.5.1.17</ecNumber>
    </recommendedName>
    <alternativeName>
        <fullName evidence="11 16">Cob(II)alamin adenosyltransferase</fullName>
    </alternativeName>
    <alternativeName>
        <fullName evidence="13 16">Cob(II)yrinic acid a,c-diamide adenosyltransferase</fullName>
    </alternativeName>
    <alternativeName>
        <fullName evidence="12 16">Cobinamide/cobalamin adenosyltransferase</fullName>
    </alternativeName>
</protein>
<dbReference type="UniPathway" id="UPA00148">
    <property type="reaction ID" value="UER00233"/>
</dbReference>
<reference evidence="18 19" key="1">
    <citation type="submission" date="2015-09" db="EMBL/GenBank/DDBJ databases">
        <title>Draft genome sequence of Kouleothrix aurantiaca JCM 19913.</title>
        <authorList>
            <person name="Hemp J."/>
        </authorList>
    </citation>
    <scope>NUCLEOTIDE SEQUENCE [LARGE SCALE GENOMIC DNA]</scope>
    <source>
        <strain evidence="18 19">COM-B</strain>
    </source>
</reference>
<keyword evidence="6" id="KW-0963">Cytoplasm</keyword>
<dbReference type="EMBL" id="LJCR01002921">
    <property type="protein sequence ID" value="KPV48127.1"/>
    <property type="molecule type" value="Genomic_DNA"/>
</dbReference>
<evidence type="ECO:0000256" key="16">
    <source>
        <dbReference type="RuleBase" id="RU366026"/>
    </source>
</evidence>
<keyword evidence="10 16" id="KW-0067">ATP-binding</keyword>
<evidence type="ECO:0000256" key="2">
    <source>
        <dbReference type="ARBA" id="ARBA00005121"/>
    </source>
</evidence>
<feature type="domain" description="Cobalamin adenosyltransferase-like" evidence="17">
    <location>
        <begin position="3"/>
        <end position="168"/>
    </location>
</feature>
<evidence type="ECO:0000256" key="5">
    <source>
        <dbReference type="ARBA" id="ARBA00020963"/>
    </source>
</evidence>
<evidence type="ECO:0000256" key="6">
    <source>
        <dbReference type="ARBA" id="ARBA00022490"/>
    </source>
</evidence>
<dbReference type="GO" id="GO:0005737">
    <property type="term" value="C:cytoplasm"/>
    <property type="evidence" value="ECO:0007669"/>
    <property type="project" value="UniProtKB-SubCell"/>
</dbReference>
<keyword evidence="7 16" id="KW-0169">Cobalamin biosynthesis</keyword>
<evidence type="ECO:0000256" key="1">
    <source>
        <dbReference type="ARBA" id="ARBA00004496"/>
    </source>
</evidence>
<dbReference type="Proteomes" id="UP000050509">
    <property type="component" value="Unassembled WGS sequence"/>
</dbReference>
<dbReference type="GO" id="GO:0008817">
    <property type="term" value="F:corrinoid adenosyltransferase activity"/>
    <property type="evidence" value="ECO:0007669"/>
    <property type="project" value="UniProtKB-UniRule"/>
</dbReference>
<comment type="similarity">
    <text evidence="3 16">Belongs to the Cob(I)alamin adenosyltransferase family.</text>
</comment>
<evidence type="ECO:0000256" key="10">
    <source>
        <dbReference type="ARBA" id="ARBA00022840"/>
    </source>
</evidence>
<evidence type="ECO:0000313" key="19">
    <source>
        <dbReference type="Proteomes" id="UP000050509"/>
    </source>
</evidence>
<sequence>MKIYTKTGDAGETGLWGGLRVPKDAARVDAYGTVDECNAAIGVARAALAAAPAGNLDALLAAIQDQLFVVGADLATPDEAAYIPRVDDTAIQQLEQTIDAAEAELEQLRQFILPGGTLAAAQLHLARTICRRAERCVVALARDEEINPQVGIFLNRLSDCLFVLARTANARAGVPDVPWNNPRQQPAP</sequence>
<evidence type="ECO:0000256" key="7">
    <source>
        <dbReference type="ARBA" id="ARBA00022573"/>
    </source>
</evidence>
<dbReference type="EC" id="2.5.1.17" evidence="4 16"/>
<comment type="pathway">
    <text evidence="2 16">Cofactor biosynthesis; adenosylcobalamin biosynthesis; adenosylcobalamin from cob(II)yrinate a,c-diamide: step 2/7.</text>
</comment>
<evidence type="ECO:0000256" key="4">
    <source>
        <dbReference type="ARBA" id="ARBA00012454"/>
    </source>
</evidence>
<evidence type="ECO:0000256" key="3">
    <source>
        <dbReference type="ARBA" id="ARBA00007487"/>
    </source>
</evidence>
<dbReference type="PANTHER" id="PTHR12213:SF0">
    <property type="entry name" value="CORRINOID ADENOSYLTRANSFERASE MMAB"/>
    <property type="match status" value="1"/>
</dbReference>
<proteinExistence type="inferred from homology"/>
<dbReference type="PATRIC" id="fig|186479.3.peg.6054"/>
<dbReference type="SUPFAM" id="SSF89028">
    <property type="entry name" value="Cobalamin adenosyltransferase-like"/>
    <property type="match status" value="1"/>
</dbReference>
<evidence type="ECO:0000259" key="17">
    <source>
        <dbReference type="Pfam" id="PF01923"/>
    </source>
</evidence>
<comment type="catalytic activity">
    <reaction evidence="14 16">
        <text>2 cob(II)yrinate a,c diamide + reduced [electron-transfer flavoprotein] + 2 ATP = 2 adenosylcob(III)yrinate a,c-diamide + 2 triphosphate + oxidized [electron-transfer flavoprotein] + 3 H(+)</text>
        <dbReference type="Rhea" id="RHEA:11528"/>
        <dbReference type="Rhea" id="RHEA-COMP:10685"/>
        <dbReference type="Rhea" id="RHEA-COMP:10686"/>
        <dbReference type="ChEBI" id="CHEBI:15378"/>
        <dbReference type="ChEBI" id="CHEBI:18036"/>
        <dbReference type="ChEBI" id="CHEBI:30616"/>
        <dbReference type="ChEBI" id="CHEBI:57692"/>
        <dbReference type="ChEBI" id="CHEBI:58307"/>
        <dbReference type="ChEBI" id="CHEBI:58503"/>
        <dbReference type="ChEBI" id="CHEBI:58537"/>
        <dbReference type="EC" id="2.5.1.17"/>
    </reaction>
</comment>
<dbReference type="InterPro" id="IPR036451">
    <property type="entry name" value="CblAdoTrfase-like_sf"/>
</dbReference>
<comment type="subcellular location">
    <subcellularLocation>
        <location evidence="1">Cytoplasm</location>
    </subcellularLocation>
</comment>
<evidence type="ECO:0000256" key="11">
    <source>
        <dbReference type="ARBA" id="ARBA00031529"/>
    </source>
</evidence>
<organism evidence="18 19">
    <name type="scientific">Kouleothrix aurantiaca</name>
    <dbReference type="NCBI Taxonomy" id="186479"/>
    <lineage>
        <taxon>Bacteria</taxon>
        <taxon>Bacillati</taxon>
        <taxon>Chloroflexota</taxon>
        <taxon>Chloroflexia</taxon>
        <taxon>Chloroflexales</taxon>
        <taxon>Roseiflexineae</taxon>
        <taxon>Roseiflexaceae</taxon>
        <taxon>Kouleothrix</taxon>
    </lineage>
</organism>
<dbReference type="GO" id="GO:0005524">
    <property type="term" value="F:ATP binding"/>
    <property type="evidence" value="ECO:0007669"/>
    <property type="project" value="UniProtKB-UniRule"/>
</dbReference>
<dbReference type="FunFam" id="1.20.1200.10:FF:000003">
    <property type="entry name" value="ATP:cob(I)alamin adenosyltransferase"/>
    <property type="match status" value="1"/>
</dbReference>
<evidence type="ECO:0000256" key="8">
    <source>
        <dbReference type="ARBA" id="ARBA00022679"/>
    </source>
</evidence>
<evidence type="ECO:0000313" key="18">
    <source>
        <dbReference type="EMBL" id="KPV48127.1"/>
    </source>
</evidence>
<evidence type="ECO:0000256" key="15">
    <source>
        <dbReference type="ARBA" id="ARBA00048692"/>
    </source>
</evidence>
<evidence type="ECO:0000256" key="9">
    <source>
        <dbReference type="ARBA" id="ARBA00022741"/>
    </source>
</evidence>
<evidence type="ECO:0000256" key="14">
    <source>
        <dbReference type="ARBA" id="ARBA00048555"/>
    </source>
</evidence>
<dbReference type="GO" id="GO:0009236">
    <property type="term" value="P:cobalamin biosynthetic process"/>
    <property type="evidence" value="ECO:0007669"/>
    <property type="project" value="UniProtKB-UniRule"/>
</dbReference>
<dbReference type="AlphaFoldDB" id="A0A0P9F7C1"/>
<comment type="catalytic activity">
    <reaction evidence="15 16">
        <text>2 cob(II)alamin + reduced [electron-transfer flavoprotein] + 2 ATP = 2 adenosylcob(III)alamin + 2 triphosphate + oxidized [electron-transfer flavoprotein] + 3 H(+)</text>
        <dbReference type="Rhea" id="RHEA:28671"/>
        <dbReference type="Rhea" id="RHEA-COMP:10685"/>
        <dbReference type="Rhea" id="RHEA-COMP:10686"/>
        <dbReference type="ChEBI" id="CHEBI:15378"/>
        <dbReference type="ChEBI" id="CHEBI:16304"/>
        <dbReference type="ChEBI" id="CHEBI:18036"/>
        <dbReference type="ChEBI" id="CHEBI:18408"/>
        <dbReference type="ChEBI" id="CHEBI:30616"/>
        <dbReference type="ChEBI" id="CHEBI:57692"/>
        <dbReference type="ChEBI" id="CHEBI:58307"/>
        <dbReference type="EC" id="2.5.1.17"/>
    </reaction>
</comment>
<accession>A0A0P9F7C1</accession>
<dbReference type="Gene3D" id="1.20.1200.10">
    <property type="entry name" value="Cobalamin adenosyltransferase-like"/>
    <property type="match status" value="1"/>
</dbReference>
<gene>
    <name evidence="18" type="ORF">SE17_39725</name>
</gene>
<keyword evidence="19" id="KW-1185">Reference proteome</keyword>
<keyword evidence="9 16" id="KW-0547">Nucleotide-binding</keyword>
<dbReference type="InterPro" id="IPR029499">
    <property type="entry name" value="PduO-typ"/>
</dbReference>
<dbReference type="Pfam" id="PF01923">
    <property type="entry name" value="Cob_adeno_trans"/>
    <property type="match status" value="1"/>
</dbReference>
<dbReference type="NCBIfam" id="TIGR00636">
    <property type="entry name" value="PduO_Nterm"/>
    <property type="match status" value="1"/>
</dbReference>
<comment type="caution">
    <text evidence="18">The sequence shown here is derived from an EMBL/GenBank/DDBJ whole genome shotgun (WGS) entry which is preliminary data.</text>
</comment>
<dbReference type="InterPro" id="IPR016030">
    <property type="entry name" value="CblAdoTrfase-like"/>
</dbReference>
<evidence type="ECO:0000256" key="13">
    <source>
        <dbReference type="ARBA" id="ARBA00033354"/>
    </source>
</evidence>